<reference evidence="1 2" key="1">
    <citation type="submission" date="2018-03" db="EMBL/GenBank/DDBJ databases">
        <title>Genomic Encyclopedia of Type Strains, Phase III (KMG-III): the genomes of soil and plant-associated and newly described type strains.</title>
        <authorList>
            <person name="Whitman W."/>
        </authorList>
    </citation>
    <scope>NUCLEOTIDE SEQUENCE [LARGE SCALE GENOMIC DNA]</scope>
    <source>
        <strain evidence="1 2">CGMCC 1.9313</strain>
    </source>
</reference>
<dbReference type="EMBL" id="PVTH01000008">
    <property type="protein sequence ID" value="PRY50849.1"/>
    <property type="molecule type" value="Genomic_DNA"/>
</dbReference>
<name>A0A2T0TYW8_9SPHI</name>
<dbReference type="AlphaFoldDB" id="A0A2T0TYW8"/>
<protein>
    <submittedName>
        <fullName evidence="1">Uncharacterized protein</fullName>
    </submittedName>
</protein>
<dbReference type="PROSITE" id="PS51257">
    <property type="entry name" value="PROKAR_LIPOPROTEIN"/>
    <property type="match status" value="1"/>
</dbReference>
<proteinExistence type="predicted"/>
<dbReference type="OrthoDB" id="799287at2"/>
<evidence type="ECO:0000313" key="1">
    <source>
        <dbReference type="EMBL" id="PRY50849.1"/>
    </source>
</evidence>
<gene>
    <name evidence="1" type="ORF">B0I27_10855</name>
</gene>
<dbReference type="RefSeq" id="WP_146133135.1">
    <property type="nucleotide sequence ID" value="NZ_PVTH01000008.1"/>
</dbReference>
<comment type="caution">
    <text evidence="1">The sequence shown here is derived from an EMBL/GenBank/DDBJ whole genome shotgun (WGS) entry which is preliminary data.</text>
</comment>
<keyword evidence="2" id="KW-1185">Reference proteome</keyword>
<accession>A0A2T0TYW8</accession>
<evidence type="ECO:0000313" key="2">
    <source>
        <dbReference type="Proteomes" id="UP000238034"/>
    </source>
</evidence>
<dbReference type="Proteomes" id="UP000238034">
    <property type="component" value="Unassembled WGS sequence"/>
</dbReference>
<organism evidence="1 2">
    <name type="scientific">Arcticibacter pallidicorallinus</name>
    <dbReference type="NCBI Taxonomy" id="1259464"/>
    <lineage>
        <taxon>Bacteria</taxon>
        <taxon>Pseudomonadati</taxon>
        <taxon>Bacteroidota</taxon>
        <taxon>Sphingobacteriia</taxon>
        <taxon>Sphingobacteriales</taxon>
        <taxon>Sphingobacteriaceae</taxon>
        <taxon>Arcticibacter</taxon>
    </lineage>
</organism>
<sequence>MKRLFTFLLPLSLLSCREAPKDFSSVSIGMTKDEVTSAVGEPTKKNELAVVDIWVYPDADRSVIFRKDTVYNIVTSSEARIDSIETSIERTGDKVGSSLNRLGDSLERTGQQIKDKFRRDTTRN</sequence>